<name>A0ABT1IXA3_9ACTN</name>
<organism evidence="2 3">
    <name type="scientific">Kitasatospora paracochleata</name>
    <dbReference type="NCBI Taxonomy" id="58354"/>
    <lineage>
        <taxon>Bacteria</taxon>
        <taxon>Bacillati</taxon>
        <taxon>Actinomycetota</taxon>
        <taxon>Actinomycetes</taxon>
        <taxon>Kitasatosporales</taxon>
        <taxon>Streptomycetaceae</taxon>
        <taxon>Kitasatospora</taxon>
    </lineage>
</organism>
<dbReference type="InterPro" id="IPR036705">
    <property type="entry name" value="Ribosyl_crysJ1_sf"/>
</dbReference>
<evidence type="ECO:0000313" key="3">
    <source>
        <dbReference type="Proteomes" id="UP001206483"/>
    </source>
</evidence>
<accession>A0ABT1IXA3</accession>
<dbReference type="RefSeq" id="WP_253797077.1">
    <property type="nucleotide sequence ID" value="NZ_BAAAUB010000008.1"/>
</dbReference>
<feature type="compositionally biased region" description="Pro residues" evidence="1">
    <location>
        <begin position="359"/>
        <end position="382"/>
    </location>
</feature>
<dbReference type="InterPro" id="IPR050792">
    <property type="entry name" value="ADP-ribosylglycohydrolase"/>
</dbReference>
<comment type="caution">
    <text evidence="2">The sequence shown here is derived from an EMBL/GenBank/DDBJ whole genome shotgun (WGS) entry which is preliminary data.</text>
</comment>
<dbReference type="PANTHER" id="PTHR16222:SF12">
    <property type="entry name" value="ADP-RIBOSYLGLYCOHYDROLASE-RELATED"/>
    <property type="match status" value="1"/>
</dbReference>
<dbReference type="InterPro" id="IPR005502">
    <property type="entry name" value="Ribosyl_crysJ1"/>
</dbReference>
<evidence type="ECO:0000313" key="2">
    <source>
        <dbReference type="EMBL" id="MCP2309782.1"/>
    </source>
</evidence>
<proteinExistence type="predicted"/>
<dbReference type="PANTHER" id="PTHR16222">
    <property type="entry name" value="ADP-RIBOSYLGLYCOHYDROLASE"/>
    <property type="match status" value="1"/>
</dbReference>
<gene>
    <name evidence="2" type="ORF">FHR36_002915</name>
</gene>
<dbReference type="Proteomes" id="UP001206483">
    <property type="component" value="Unassembled WGS sequence"/>
</dbReference>
<keyword evidence="3" id="KW-1185">Reference proteome</keyword>
<feature type="region of interest" description="Disordered" evidence="1">
    <location>
        <begin position="353"/>
        <end position="391"/>
    </location>
</feature>
<evidence type="ECO:0000256" key="1">
    <source>
        <dbReference type="SAM" id="MobiDB-lite"/>
    </source>
</evidence>
<dbReference type="Pfam" id="PF03747">
    <property type="entry name" value="ADP_ribosyl_GH"/>
    <property type="match status" value="1"/>
</dbReference>
<dbReference type="SUPFAM" id="SSF101478">
    <property type="entry name" value="ADP-ribosylglycohydrolase"/>
    <property type="match status" value="1"/>
</dbReference>
<dbReference type="EMBL" id="JAMZDX010000003">
    <property type="protein sequence ID" value="MCP2309782.1"/>
    <property type="molecule type" value="Genomic_DNA"/>
</dbReference>
<dbReference type="Gene3D" id="1.10.4080.10">
    <property type="entry name" value="ADP-ribosylation/Crystallin J1"/>
    <property type="match status" value="1"/>
</dbReference>
<sequence length="391" mass="41225">MTVAAADHLDYADRVRGSLLGGALGDALGWPVEFLRLDDIRSRFGPYGLTDLAAAGRGGEVTDDTQMTLFTAEGLLRGGTPESVRQAYQRWLLTQRLSGPERRPDGWLLAQPFLYASRAPGNACLSGLTGHPRYEPAIPFGLRGRVNPESKGCGTVMRSAPFGLVGLGVRRAFEFAAECAQQTHGHPTGYLAAGAFAALVERLATGTELRRAVEETIAQTAEYRRSEETVTALRRAVKVADTGHATAAAVEQVGLGWIAEECLAMAVYCALAGADARQALVLSVNHSGDSDSTGAVCGNLVGAMYGVGGLPPEWLAVVEGREVIRQVADDLLMAYAYGEERMVAGRHPAYRPAASTPAPVVPAPVVSAPPAPAAPPAPPAAPPYSRFRSRP</sequence>
<protein>
    <submittedName>
        <fullName evidence="2">ADP-ribosylglycohydrolase</fullName>
    </submittedName>
</protein>
<reference evidence="2 3" key="1">
    <citation type="submission" date="2022-06" db="EMBL/GenBank/DDBJ databases">
        <title>Sequencing the genomes of 1000 actinobacteria strains.</title>
        <authorList>
            <person name="Klenk H.-P."/>
        </authorList>
    </citation>
    <scope>NUCLEOTIDE SEQUENCE [LARGE SCALE GENOMIC DNA]</scope>
    <source>
        <strain evidence="2 3">DSM 41656</strain>
    </source>
</reference>